<organism evidence="11 12">
    <name type="scientific">Adineta steineri</name>
    <dbReference type="NCBI Taxonomy" id="433720"/>
    <lineage>
        <taxon>Eukaryota</taxon>
        <taxon>Metazoa</taxon>
        <taxon>Spiralia</taxon>
        <taxon>Gnathifera</taxon>
        <taxon>Rotifera</taxon>
        <taxon>Eurotatoria</taxon>
        <taxon>Bdelloidea</taxon>
        <taxon>Adinetida</taxon>
        <taxon>Adinetidae</taxon>
        <taxon>Adineta</taxon>
    </lineage>
</organism>
<dbReference type="SUPFAM" id="SSF53474">
    <property type="entry name" value="alpha/beta-Hydrolases"/>
    <property type="match status" value="1"/>
</dbReference>
<comment type="catalytic activity">
    <reaction evidence="1">
        <text>Cleavage of an N-acetyl or N-formyl amino acid from the N-terminus of a polypeptide.</text>
        <dbReference type="EC" id="3.4.19.1"/>
    </reaction>
</comment>
<dbReference type="Gene3D" id="3.40.50.1820">
    <property type="entry name" value="alpha/beta hydrolase"/>
    <property type="match status" value="1"/>
</dbReference>
<feature type="domain" description="Acylamino-acid-releasing enzyme N-terminal" evidence="9">
    <location>
        <begin position="97"/>
        <end position="426"/>
    </location>
</feature>
<evidence type="ECO:0000256" key="2">
    <source>
        <dbReference type="ARBA" id="ARBA00004496"/>
    </source>
</evidence>
<evidence type="ECO:0000256" key="3">
    <source>
        <dbReference type="ARBA" id="ARBA00010040"/>
    </source>
</evidence>
<dbReference type="Proteomes" id="UP000663881">
    <property type="component" value="Unassembled WGS sequence"/>
</dbReference>
<dbReference type="Pfam" id="PF19283">
    <property type="entry name" value="APEH_N"/>
    <property type="match status" value="1"/>
</dbReference>
<keyword evidence="7" id="KW-0378">Hydrolase</keyword>
<proteinExistence type="inferred from homology"/>
<dbReference type="OrthoDB" id="416344at2759"/>
<dbReference type="Proteomes" id="UP000663891">
    <property type="component" value="Unassembled WGS sequence"/>
</dbReference>
<keyword evidence="6" id="KW-0963">Cytoplasm</keyword>
<dbReference type="EMBL" id="CAJOAY010001865">
    <property type="protein sequence ID" value="CAF3895800.1"/>
    <property type="molecule type" value="Genomic_DNA"/>
</dbReference>
<evidence type="ECO:0000259" key="9">
    <source>
        <dbReference type="Pfam" id="PF19283"/>
    </source>
</evidence>
<feature type="domain" description="Peptidase S9 prolyl oligopeptidase catalytic" evidence="8">
    <location>
        <begin position="526"/>
        <end position="732"/>
    </location>
</feature>
<dbReference type="GO" id="GO:0006508">
    <property type="term" value="P:proteolysis"/>
    <property type="evidence" value="ECO:0007669"/>
    <property type="project" value="InterPro"/>
</dbReference>
<dbReference type="EC" id="3.4.19.1" evidence="5"/>
<gene>
    <name evidence="11" type="ORF">OKA104_LOCUS23910</name>
    <name evidence="10" type="ORF">VCS650_LOCUS37758</name>
</gene>
<dbReference type="InterPro" id="IPR045550">
    <property type="entry name" value="AARE_N"/>
</dbReference>
<dbReference type="Pfam" id="PF00326">
    <property type="entry name" value="Peptidase_S9"/>
    <property type="match status" value="1"/>
</dbReference>
<evidence type="ECO:0000313" key="12">
    <source>
        <dbReference type="Proteomes" id="UP000663881"/>
    </source>
</evidence>
<comment type="caution">
    <text evidence="11">The sequence shown here is derived from an EMBL/GenBank/DDBJ whole genome shotgun (WGS) entry which is preliminary data.</text>
</comment>
<dbReference type="GO" id="GO:0008242">
    <property type="term" value="F:omega peptidase activity"/>
    <property type="evidence" value="ECO:0007669"/>
    <property type="project" value="UniProtKB-EC"/>
</dbReference>
<evidence type="ECO:0000256" key="7">
    <source>
        <dbReference type="ARBA" id="ARBA00022801"/>
    </source>
</evidence>
<sequence>MTTTTTTTTATTDNKILTSAIETYRHYAGQPTLSDIESCHQDSNDEILHLTPYFSTMDLVKLENLTYTRSFTYSLKTRQLLFTSNVTTINKNIVRRLVSPDGKYLALVTKEMKGEQELNYVQIWHDEHLIFGYEVSDSKISPHGKVLPKNDYASFFEWSPDSRRLIFTAEEKRKPFKSYFTAEKLDDLGDSFSTYRENWGEQMETLETCVVCVFDVDTKQVKLIENHPKDLYFGQCTWTTNPDEVILVAFPLEPYRLGLIFCENRSSAFFKCNWRTNEWIQLTEFDKICRLFPRHLPKTDNQFVYLQSDINGAHKQCQRLILFNTQTKEEKILIDRVDNVKYSNVNTDPFTAEWDTQFKGLYLPLPHLCYSRDGRYLLLRSVSGSRNVIYIYDFTEQKMISLDSPLGVDTSMNGLAIFGHYVAVNIVDCRTPYRFYIYDLKTLNKTDKDNNGWHLIVQHEFKKEEKNQIVWNIDRFFPDNETIPVESIYVHTRDTQTKRPLMVLIHGGPNSVISLDYYVGVVAYIGLGFDLLIVNYRGSLGFGQASIDKLLGNISKTDVGDCHEAIQRCLKYTEPSRPVVLIGGSHAGVIIGRLIGEYPDEYAVAVLRNPVTDLLHVYATSDIPDWAIAQSTNAQFDFETGRNLFTDTALITYLIERSSIRLIDQVKTPVLLHLGKKDRRVPYSIGLRYYECLKAKKIPTKLYVYDSNHSLSEVPNASDIFVNTILFISEHLDLSS</sequence>
<comment type="subunit">
    <text evidence="4">Homotetramer.</text>
</comment>
<evidence type="ECO:0000259" key="8">
    <source>
        <dbReference type="Pfam" id="PF00326"/>
    </source>
</evidence>
<comment type="subcellular location">
    <subcellularLocation>
        <location evidence="2">Cytoplasm</location>
    </subcellularLocation>
</comment>
<comment type="similarity">
    <text evidence="3">Belongs to the peptidase S9C family.</text>
</comment>
<reference evidence="11" key="1">
    <citation type="submission" date="2021-02" db="EMBL/GenBank/DDBJ databases">
        <authorList>
            <person name="Nowell W R."/>
        </authorList>
    </citation>
    <scope>NUCLEOTIDE SEQUENCE</scope>
</reference>
<dbReference type="InterPro" id="IPR001375">
    <property type="entry name" value="Peptidase_S9_cat"/>
</dbReference>
<evidence type="ECO:0000313" key="10">
    <source>
        <dbReference type="EMBL" id="CAF1421803.1"/>
    </source>
</evidence>
<evidence type="ECO:0000256" key="5">
    <source>
        <dbReference type="ARBA" id="ARBA00012917"/>
    </source>
</evidence>
<evidence type="ECO:0000256" key="1">
    <source>
        <dbReference type="ARBA" id="ARBA00000721"/>
    </source>
</evidence>
<dbReference type="Gene3D" id="2.140.10.30">
    <property type="entry name" value="Dipeptidylpeptidase IV, N-terminal domain"/>
    <property type="match status" value="1"/>
</dbReference>
<evidence type="ECO:0000256" key="4">
    <source>
        <dbReference type="ARBA" id="ARBA00011881"/>
    </source>
</evidence>
<dbReference type="EMBL" id="CAJNON010001052">
    <property type="protein sequence ID" value="CAF1421803.1"/>
    <property type="molecule type" value="Genomic_DNA"/>
</dbReference>
<accession>A0A819HH02</accession>
<dbReference type="PANTHER" id="PTHR42776">
    <property type="entry name" value="SERINE PEPTIDASE S9 FAMILY MEMBER"/>
    <property type="match status" value="1"/>
</dbReference>
<evidence type="ECO:0000313" key="11">
    <source>
        <dbReference type="EMBL" id="CAF3895800.1"/>
    </source>
</evidence>
<dbReference type="GO" id="GO:0005737">
    <property type="term" value="C:cytoplasm"/>
    <property type="evidence" value="ECO:0007669"/>
    <property type="project" value="UniProtKB-SubCell"/>
</dbReference>
<dbReference type="InterPro" id="IPR029058">
    <property type="entry name" value="AB_hydrolase_fold"/>
</dbReference>
<dbReference type="PANTHER" id="PTHR42776:SF4">
    <property type="entry name" value="ACYLAMINO-ACID-RELEASING ENZYME"/>
    <property type="match status" value="1"/>
</dbReference>
<dbReference type="AlphaFoldDB" id="A0A819HH02"/>
<name>A0A819HH02_9BILA</name>
<dbReference type="SUPFAM" id="SSF82171">
    <property type="entry name" value="DPP6 N-terminal domain-like"/>
    <property type="match status" value="1"/>
</dbReference>
<evidence type="ECO:0000256" key="6">
    <source>
        <dbReference type="ARBA" id="ARBA00022490"/>
    </source>
</evidence>
<dbReference type="GO" id="GO:0004252">
    <property type="term" value="F:serine-type endopeptidase activity"/>
    <property type="evidence" value="ECO:0007669"/>
    <property type="project" value="TreeGrafter"/>
</dbReference>
<protein>
    <recommendedName>
        <fullName evidence="5">acylaminoacyl-peptidase</fullName>
        <ecNumber evidence="5">3.4.19.1</ecNumber>
    </recommendedName>
</protein>